<dbReference type="PANTHER" id="PTHR15696:SF0">
    <property type="entry name" value="TELOMERASE-BINDING PROTEIN EST1A"/>
    <property type="match status" value="1"/>
</dbReference>
<dbReference type="AlphaFoldDB" id="A0AAE1NPH4"/>
<dbReference type="EMBL" id="JAWZYT010004690">
    <property type="protein sequence ID" value="KAK4292897.1"/>
    <property type="molecule type" value="Genomic_DNA"/>
</dbReference>
<dbReference type="GO" id="GO:0000184">
    <property type="term" value="P:nuclear-transcribed mRNA catabolic process, nonsense-mediated decay"/>
    <property type="evidence" value="ECO:0007669"/>
    <property type="project" value="TreeGrafter"/>
</dbReference>
<dbReference type="Proteomes" id="UP001292094">
    <property type="component" value="Unassembled WGS sequence"/>
</dbReference>
<evidence type="ECO:0000256" key="2">
    <source>
        <dbReference type="SAM" id="SignalP"/>
    </source>
</evidence>
<dbReference type="PANTHER" id="PTHR15696">
    <property type="entry name" value="SMG-7 SUPPRESSOR WITH MORPHOLOGICAL EFFECT ON GENITALIA PROTEIN 7"/>
    <property type="match status" value="1"/>
</dbReference>
<dbReference type="Gene3D" id="3.40.50.1010">
    <property type="entry name" value="5'-nuclease"/>
    <property type="match status" value="1"/>
</dbReference>
<name>A0AAE1NPH4_9EUCA</name>
<comment type="caution">
    <text evidence="3">The sequence shown here is derived from an EMBL/GenBank/DDBJ whole genome shotgun (WGS) entry which is preliminary data.</text>
</comment>
<organism evidence="3 4">
    <name type="scientific">Petrolisthes manimaculis</name>
    <dbReference type="NCBI Taxonomy" id="1843537"/>
    <lineage>
        <taxon>Eukaryota</taxon>
        <taxon>Metazoa</taxon>
        <taxon>Ecdysozoa</taxon>
        <taxon>Arthropoda</taxon>
        <taxon>Crustacea</taxon>
        <taxon>Multicrustacea</taxon>
        <taxon>Malacostraca</taxon>
        <taxon>Eumalacostraca</taxon>
        <taxon>Eucarida</taxon>
        <taxon>Decapoda</taxon>
        <taxon>Pleocyemata</taxon>
        <taxon>Anomura</taxon>
        <taxon>Galatheoidea</taxon>
        <taxon>Porcellanidae</taxon>
        <taxon>Petrolisthes</taxon>
    </lineage>
</organism>
<gene>
    <name evidence="3" type="ORF">Pmani_034364</name>
</gene>
<feature type="chain" id="PRO_5042295928" description="Telomerase-binding protein EST1A" evidence="2">
    <location>
        <begin position="20"/>
        <end position="280"/>
    </location>
</feature>
<sequence length="280" mass="30623">MSCLVGLGAWCDWLLYHSAVWNPPTPAHEYCRASGGDTWESVGELATILQGLGPPDVPLTEMASSSSSGGGVDAGVGLVLLRLTEDTFLRGYEPLLPAHSVITYTPPTAHTGRACDWARVERIRTCVCQFLCGVEPAVLLLKKTEQGDVLVPVVDNSPPDSPSSARPRLSVSGSSDVEVESESESEMSEVEEEVECEMEEDSRLASTVRLLSRRKKALEKKHRQQRKLQSLLEGNVTLEMEVRPRYLVPDTNCFIEHLDVVQALVAAPSYTVMVPLVGEY</sequence>
<evidence type="ECO:0000256" key="1">
    <source>
        <dbReference type="SAM" id="MobiDB-lite"/>
    </source>
</evidence>
<keyword evidence="4" id="KW-1185">Reference proteome</keyword>
<feature type="signal peptide" evidence="2">
    <location>
        <begin position="1"/>
        <end position="19"/>
    </location>
</feature>
<feature type="compositionally biased region" description="Acidic residues" evidence="1">
    <location>
        <begin position="177"/>
        <end position="191"/>
    </location>
</feature>
<dbReference type="GO" id="GO:0070034">
    <property type="term" value="F:telomerase RNA binding"/>
    <property type="evidence" value="ECO:0007669"/>
    <property type="project" value="TreeGrafter"/>
</dbReference>
<dbReference type="GO" id="GO:0005697">
    <property type="term" value="C:telomerase holoenzyme complex"/>
    <property type="evidence" value="ECO:0007669"/>
    <property type="project" value="TreeGrafter"/>
</dbReference>
<feature type="compositionally biased region" description="Low complexity" evidence="1">
    <location>
        <begin position="152"/>
        <end position="176"/>
    </location>
</feature>
<dbReference type="InterPro" id="IPR045153">
    <property type="entry name" value="Est1/Ebs1-like"/>
</dbReference>
<reference evidence="3" key="1">
    <citation type="submission" date="2023-11" db="EMBL/GenBank/DDBJ databases">
        <title>Genome assemblies of two species of porcelain crab, Petrolisthes cinctipes and Petrolisthes manimaculis (Anomura: Porcellanidae).</title>
        <authorList>
            <person name="Angst P."/>
        </authorList>
    </citation>
    <scope>NUCLEOTIDE SEQUENCE</scope>
    <source>
        <strain evidence="3">PB745_02</strain>
        <tissue evidence="3">Gill</tissue>
    </source>
</reference>
<dbReference type="GO" id="GO:0042162">
    <property type="term" value="F:telomeric DNA binding"/>
    <property type="evidence" value="ECO:0007669"/>
    <property type="project" value="TreeGrafter"/>
</dbReference>
<proteinExistence type="predicted"/>
<protein>
    <recommendedName>
        <fullName evidence="5">Telomerase-binding protein EST1A</fullName>
    </recommendedName>
</protein>
<keyword evidence="2" id="KW-0732">Signal</keyword>
<evidence type="ECO:0008006" key="5">
    <source>
        <dbReference type="Google" id="ProtNLM"/>
    </source>
</evidence>
<accession>A0AAE1NPH4</accession>
<feature type="region of interest" description="Disordered" evidence="1">
    <location>
        <begin position="152"/>
        <end position="191"/>
    </location>
</feature>
<evidence type="ECO:0000313" key="4">
    <source>
        <dbReference type="Proteomes" id="UP001292094"/>
    </source>
</evidence>
<evidence type="ECO:0000313" key="3">
    <source>
        <dbReference type="EMBL" id="KAK4292897.1"/>
    </source>
</evidence>